<evidence type="ECO:0000313" key="5">
    <source>
        <dbReference type="Proteomes" id="UP001589692"/>
    </source>
</evidence>
<reference evidence="4 5" key="1">
    <citation type="submission" date="2024-09" db="EMBL/GenBank/DDBJ databases">
        <authorList>
            <person name="Sun Q."/>
            <person name="Mori K."/>
        </authorList>
    </citation>
    <scope>NUCLEOTIDE SEQUENCE [LARGE SCALE GENOMIC DNA]</scope>
    <source>
        <strain evidence="4 5">TBRC 4938</strain>
    </source>
</reference>
<evidence type="ECO:0000256" key="1">
    <source>
        <dbReference type="SAM" id="Coils"/>
    </source>
</evidence>
<dbReference type="RefSeq" id="WP_377260364.1">
    <property type="nucleotide sequence ID" value="NZ_JBHMAA010000013.1"/>
</dbReference>
<feature type="transmembrane region" description="Helical" evidence="3">
    <location>
        <begin position="95"/>
        <end position="113"/>
    </location>
</feature>
<feature type="region of interest" description="Disordered" evidence="2">
    <location>
        <begin position="1"/>
        <end position="22"/>
    </location>
</feature>
<keyword evidence="3" id="KW-0472">Membrane</keyword>
<name>A0ABV6AHN2_9HYPH</name>
<keyword evidence="3" id="KW-1133">Transmembrane helix</keyword>
<sequence>MPSANTTSEFARNGDGQNAAATKDIEAQIQQLRDDISALARSIAAVGNEKAGEVRGKARRAANEAADASLHMVEAAREQALSLERDLERQIRTNPIQAVAIAAGVGFLFALMTRR</sequence>
<dbReference type="InterPro" id="IPR010279">
    <property type="entry name" value="YqjD/ElaB"/>
</dbReference>
<proteinExistence type="predicted"/>
<feature type="compositionally biased region" description="Polar residues" evidence="2">
    <location>
        <begin position="1"/>
        <end position="20"/>
    </location>
</feature>
<evidence type="ECO:0000256" key="3">
    <source>
        <dbReference type="SAM" id="Phobius"/>
    </source>
</evidence>
<dbReference type="EMBL" id="JBHMAA010000013">
    <property type="protein sequence ID" value="MFB9949402.1"/>
    <property type="molecule type" value="Genomic_DNA"/>
</dbReference>
<evidence type="ECO:0000313" key="4">
    <source>
        <dbReference type="EMBL" id="MFB9949402.1"/>
    </source>
</evidence>
<keyword evidence="1" id="KW-0175">Coiled coil</keyword>
<gene>
    <name evidence="4" type="ORF">ACFFP0_11115</name>
</gene>
<dbReference type="PANTHER" id="PTHR35893:SF3">
    <property type="entry name" value="INNER MEMBRANE PROTEIN"/>
    <property type="match status" value="1"/>
</dbReference>
<accession>A0ABV6AHN2</accession>
<dbReference type="Proteomes" id="UP001589692">
    <property type="component" value="Unassembled WGS sequence"/>
</dbReference>
<feature type="coiled-coil region" evidence="1">
    <location>
        <begin position="22"/>
        <end position="49"/>
    </location>
</feature>
<protein>
    <submittedName>
        <fullName evidence="4">YqjD family protein</fullName>
    </submittedName>
</protein>
<dbReference type="PANTHER" id="PTHR35893">
    <property type="entry name" value="INNER MEMBRANE PROTEIN-RELATED"/>
    <property type="match status" value="1"/>
</dbReference>
<comment type="caution">
    <text evidence="4">The sequence shown here is derived from an EMBL/GenBank/DDBJ whole genome shotgun (WGS) entry which is preliminary data.</text>
</comment>
<organism evidence="4 5">
    <name type="scientific">Rhizobium puerariae</name>
    <dbReference type="NCBI Taxonomy" id="1585791"/>
    <lineage>
        <taxon>Bacteria</taxon>
        <taxon>Pseudomonadati</taxon>
        <taxon>Pseudomonadota</taxon>
        <taxon>Alphaproteobacteria</taxon>
        <taxon>Hyphomicrobiales</taxon>
        <taxon>Rhizobiaceae</taxon>
        <taxon>Rhizobium/Agrobacterium group</taxon>
        <taxon>Rhizobium</taxon>
    </lineage>
</organism>
<keyword evidence="3" id="KW-0812">Transmembrane</keyword>
<keyword evidence="5" id="KW-1185">Reference proteome</keyword>
<evidence type="ECO:0000256" key="2">
    <source>
        <dbReference type="SAM" id="MobiDB-lite"/>
    </source>
</evidence>